<dbReference type="AlphaFoldDB" id="A0A1M6UYM8"/>
<feature type="domain" description="PhoU" evidence="8">
    <location>
        <begin position="367"/>
        <end position="454"/>
    </location>
</feature>
<evidence type="ECO:0000259" key="8">
    <source>
        <dbReference type="Pfam" id="PF01895"/>
    </source>
</evidence>
<feature type="transmembrane region" description="Helical" evidence="7">
    <location>
        <begin position="49"/>
        <end position="75"/>
    </location>
</feature>
<dbReference type="InterPro" id="IPR038078">
    <property type="entry name" value="PhoU-like_sf"/>
</dbReference>
<dbReference type="GO" id="GO:0005886">
    <property type="term" value="C:plasma membrane"/>
    <property type="evidence" value="ECO:0007669"/>
    <property type="project" value="UniProtKB-SubCell"/>
</dbReference>
<proteinExistence type="predicted"/>
<feature type="coiled-coil region" evidence="6">
    <location>
        <begin position="383"/>
        <end position="417"/>
    </location>
</feature>
<dbReference type="Gene3D" id="1.20.58.220">
    <property type="entry name" value="Phosphate transport system protein phou homolog 2, domain 2"/>
    <property type="match status" value="1"/>
</dbReference>
<feature type="transmembrane region" description="Helical" evidence="7">
    <location>
        <begin position="179"/>
        <end position="198"/>
    </location>
</feature>
<dbReference type="NCBIfam" id="NF037997">
    <property type="entry name" value="Na_Pi_symport"/>
    <property type="match status" value="1"/>
</dbReference>
<keyword evidence="4 7" id="KW-1133">Transmembrane helix</keyword>
<dbReference type="InterPro" id="IPR003841">
    <property type="entry name" value="Na/Pi_transpt"/>
</dbReference>
<keyword evidence="2" id="KW-1003">Cell membrane</keyword>
<dbReference type="Pfam" id="PF02690">
    <property type="entry name" value="Na_Pi_cotrans"/>
    <property type="match status" value="2"/>
</dbReference>
<accession>A0A1M6UYM8</accession>
<feature type="transmembrane region" description="Helical" evidence="7">
    <location>
        <begin position="256"/>
        <end position="276"/>
    </location>
</feature>
<sequence>MEYGIFEILKLIGALGFFIYGMKVMSESIQKVAGDKLRGVMSLITSNRFSGVLTGFLTTAIIQSSSATTVMVVSFVNAGLLKLRQAISVIMGANIGTTITAILILFLGFSKFSISNYALPIIALGFPLLFAKRADLKYWGEFFIGFALLFMGLDELKHSVPDLKNNPEILEWIANLNELGFLAIIIAVLIGTILTVVVQSSSAAMAITLIMCDNGWIPFDMAAAIVLGENIGTTITANLAALVGNVHAKRAARAHFVFNAVGVIWMLLIFNVYINAVDTFMTMTDHGSPLTNVADVKWGLTYFHMSFNIINTLLMIWFVPYIEKLVIKMVPSKEEEDDEFHLEFIGTSLMQTSEISLLEARKELTVFGKIIKKMHKLSVELITSDSEKKIEKLLKKIEKYEQRTDDLELEIDDYLVKVAEGRLSAASSEEIRAILSITGDLERVADIIMRMSKDASKKAKHKLNFSKEQFKNLEEIIGLVDNAIDTMMDNLNMSYRDVTLDSAMLIEEAIDVKTKKLNKAYYKKIEEKNYDIRTGVAYRDLVFACEKIGDHLINVTESLADLKADD</sequence>
<dbReference type="NCBIfam" id="TIGR00704">
    <property type="entry name" value="NaPi_cotrn_rel"/>
    <property type="match status" value="1"/>
</dbReference>
<keyword evidence="6" id="KW-0175">Coiled coil</keyword>
<dbReference type="Proteomes" id="UP000184474">
    <property type="component" value="Unassembled WGS sequence"/>
</dbReference>
<dbReference type="PANTHER" id="PTHR10010">
    <property type="entry name" value="SOLUTE CARRIER FAMILY 34 SODIUM PHOSPHATE , MEMBER 2-RELATED"/>
    <property type="match status" value="1"/>
</dbReference>
<evidence type="ECO:0000256" key="7">
    <source>
        <dbReference type="SAM" id="Phobius"/>
    </source>
</evidence>
<feature type="transmembrane region" description="Helical" evidence="7">
    <location>
        <begin position="87"/>
        <end position="108"/>
    </location>
</feature>
<reference evidence="10" key="1">
    <citation type="submission" date="2016-11" db="EMBL/GenBank/DDBJ databases">
        <authorList>
            <person name="Varghese N."/>
            <person name="Submissions S."/>
        </authorList>
    </citation>
    <scope>NUCLEOTIDE SEQUENCE [LARGE SCALE GENOMIC DNA]</scope>
    <source>
        <strain evidence="10">DSM 26134</strain>
    </source>
</reference>
<evidence type="ECO:0000256" key="4">
    <source>
        <dbReference type="ARBA" id="ARBA00022989"/>
    </source>
</evidence>
<feature type="transmembrane region" description="Helical" evidence="7">
    <location>
        <begin position="114"/>
        <end position="131"/>
    </location>
</feature>
<evidence type="ECO:0000256" key="1">
    <source>
        <dbReference type="ARBA" id="ARBA00004651"/>
    </source>
</evidence>
<dbReference type="RefSeq" id="WP_073124587.1">
    <property type="nucleotide sequence ID" value="NZ_FRAA01000008.1"/>
</dbReference>
<dbReference type="PANTHER" id="PTHR10010:SF46">
    <property type="entry name" value="SODIUM-DEPENDENT PHOSPHATE TRANSPORT PROTEIN 2B"/>
    <property type="match status" value="1"/>
</dbReference>
<dbReference type="EMBL" id="FRAA01000008">
    <property type="protein sequence ID" value="SHK74369.1"/>
    <property type="molecule type" value="Genomic_DNA"/>
</dbReference>
<evidence type="ECO:0000256" key="2">
    <source>
        <dbReference type="ARBA" id="ARBA00022475"/>
    </source>
</evidence>
<name>A0A1M6UYM8_REIAG</name>
<dbReference type="Pfam" id="PF01895">
    <property type="entry name" value="PhoU"/>
    <property type="match status" value="1"/>
</dbReference>
<evidence type="ECO:0000256" key="3">
    <source>
        <dbReference type="ARBA" id="ARBA00022692"/>
    </source>
</evidence>
<dbReference type="GO" id="GO:0044341">
    <property type="term" value="P:sodium-dependent phosphate transport"/>
    <property type="evidence" value="ECO:0007669"/>
    <property type="project" value="InterPro"/>
</dbReference>
<evidence type="ECO:0000256" key="6">
    <source>
        <dbReference type="SAM" id="Coils"/>
    </source>
</evidence>
<protein>
    <submittedName>
        <fullName evidence="9">Phosphate:Na+ symporter</fullName>
    </submittedName>
</protein>
<keyword evidence="10" id="KW-1185">Reference proteome</keyword>
<dbReference type="SUPFAM" id="SSF109755">
    <property type="entry name" value="PhoU-like"/>
    <property type="match status" value="1"/>
</dbReference>
<evidence type="ECO:0000313" key="9">
    <source>
        <dbReference type="EMBL" id="SHK74369.1"/>
    </source>
</evidence>
<keyword evidence="5 7" id="KW-0472">Membrane</keyword>
<dbReference type="InterPro" id="IPR026022">
    <property type="entry name" value="PhoU_dom"/>
</dbReference>
<dbReference type="InterPro" id="IPR004633">
    <property type="entry name" value="NaPi_cotrn-rel/YqeW-like"/>
</dbReference>
<organism evidence="9 10">
    <name type="scientific">Reichenbachiella agariperforans</name>
    <dbReference type="NCBI Taxonomy" id="156994"/>
    <lineage>
        <taxon>Bacteria</taxon>
        <taxon>Pseudomonadati</taxon>
        <taxon>Bacteroidota</taxon>
        <taxon>Cytophagia</taxon>
        <taxon>Cytophagales</taxon>
        <taxon>Reichenbachiellaceae</taxon>
        <taxon>Reichenbachiella</taxon>
    </lineage>
</organism>
<dbReference type="GO" id="GO:0005436">
    <property type="term" value="F:sodium:phosphate symporter activity"/>
    <property type="evidence" value="ECO:0007669"/>
    <property type="project" value="InterPro"/>
</dbReference>
<gene>
    <name evidence="9" type="ORF">SAMN04488028_10852</name>
</gene>
<keyword evidence="3 7" id="KW-0812">Transmembrane</keyword>
<comment type="subcellular location">
    <subcellularLocation>
        <location evidence="1">Cell membrane</location>
        <topology evidence="1">Multi-pass membrane protein</topology>
    </subcellularLocation>
</comment>
<feature type="transmembrane region" description="Helical" evidence="7">
    <location>
        <begin position="296"/>
        <end position="319"/>
    </location>
</feature>
<evidence type="ECO:0000313" key="10">
    <source>
        <dbReference type="Proteomes" id="UP000184474"/>
    </source>
</evidence>
<evidence type="ECO:0000256" key="5">
    <source>
        <dbReference type="ARBA" id="ARBA00023136"/>
    </source>
</evidence>